<organism evidence="2 3">
    <name type="scientific">Claviceps humidiphila</name>
    <dbReference type="NCBI Taxonomy" id="1294629"/>
    <lineage>
        <taxon>Eukaryota</taxon>
        <taxon>Fungi</taxon>
        <taxon>Dikarya</taxon>
        <taxon>Ascomycota</taxon>
        <taxon>Pezizomycotina</taxon>
        <taxon>Sordariomycetes</taxon>
        <taxon>Hypocreomycetidae</taxon>
        <taxon>Hypocreales</taxon>
        <taxon>Clavicipitaceae</taxon>
        <taxon>Claviceps</taxon>
    </lineage>
</organism>
<protein>
    <submittedName>
        <fullName evidence="2">Uncharacterized protein</fullName>
    </submittedName>
</protein>
<sequence>MPDTLYRVHHVASATCFASLTHPLARPKIKRVAAILPCGIAAKIGLQFWGMHLLLKFQGKPQAPGPGPLSLPQTPGGRYSKVQSDQKSTKKALFSIRPSSTGRPSESPQAEKLRHRVRPGSMVLEAITPTDIQQWFSESQGLDDGSFRRRLPMLAAVS</sequence>
<name>A0A9P7TS93_9HYPO</name>
<feature type="region of interest" description="Disordered" evidence="1">
    <location>
        <begin position="62"/>
        <end position="120"/>
    </location>
</feature>
<evidence type="ECO:0000313" key="2">
    <source>
        <dbReference type="EMBL" id="KAG6118784.1"/>
    </source>
</evidence>
<comment type="caution">
    <text evidence="2">The sequence shown here is derived from an EMBL/GenBank/DDBJ whole genome shotgun (WGS) entry which is preliminary data.</text>
</comment>
<evidence type="ECO:0000256" key="1">
    <source>
        <dbReference type="SAM" id="MobiDB-lite"/>
    </source>
</evidence>
<feature type="compositionally biased region" description="Polar residues" evidence="1">
    <location>
        <begin position="97"/>
        <end position="108"/>
    </location>
</feature>
<gene>
    <name evidence="2" type="ORF">E4U13_008278</name>
</gene>
<dbReference type="Proteomes" id="UP000732380">
    <property type="component" value="Unassembled WGS sequence"/>
</dbReference>
<dbReference type="AlphaFoldDB" id="A0A9P7TS93"/>
<proteinExistence type="predicted"/>
<evidence type="ECO:0000313" key="3">
    <source>
        <dbReference type="Proteomes" id="UP000732380"/>
    </source>
</evidence>
<reference evidence="2 3" key="1">
    <citation type="journal article" date="2020" name="bioRxiv">
        <title>Whole genome comparisons of ergot fungi reveals the divergence and evolution of species within the genus Claviceps are the result of varying mechanisms driving genome evolution and host range expansion.</title>
        <authorList>
            <person name="Wyka S.A."/>
            <person name="Mondo S.J."/>
            <person name="Liu M."/>
            <person name="Dettman J."/>
            <person name="Nalam V."/>
            <person name="Broders K.D."/>
        </authorList>
    </citation>
    <scope>NUCLEOTIDE SEQUENCE [LARGE SCALE GENOMIC DNA]</scope>
    <source>
        <strain evidence="2 3">LM576</strain>
    </source>
</reference>
<accession>A0A9P7TS93</accession>
<dbReference type="EMBL" id="SRQM01000094">
    <property type="protein sequence ID" value="KAG6118784.1"/>
    <property type="molecule type" value="Genomic_DNA"/>
</dbReference>
<keyword evidence="3" id="KW-1185">Reference proteome</keyword>